<feature type="compositionally biased region" description="Pro residues" evidence="1">
    <location>
        <begin position="94"/>
        <end position="109"/>
    </location>
</feature>
<feature type="region of interest" description="Disordered" evidence="1">
    <location>
        <begin position="61"/>
        <end position="109"/>
    </location>
</feature>
<dbReference type="AlphaFoldDB" id="A0A1Y2A5M9"/>
<reference evidence="2 3" key="1">
    <citation type="submission" date="2016-07" db="EMBL/GenBank/DDBJ databases">
        <title>Pervasive Adenine N6-methylation of Active Genes in Fungi.</title>
        <authorList>
            <consortium name="DOE Joint Genome Institute"/>
            <person name="Mondo S.J."/>
            <person name="Dannebaum R.O."/>
            <person name="Kuo R.C."/>
            <person name="Labutti K."/>
            <person name="Haridas S."/>
            <person name="Kuo A."/>
            <person name="Salamov A."/>
            <person name="Ahrendt S.R."/>
            <person name="Lipzen A."/>
            <person name="Sullivan W."/>
            <person name="Andreopoulos W.B."/>
            <person name="Clum A."/>
            <person name="Lindquist E."/>
            <person name="Daum C."/>
            <person name="Ramamoorthy G.K."/>
            <person name="Gryganskyi A."/>
            <person name="Culley D."/>
            <person name="Magnuson J.K."/>
            <person name="James T.Y."/>
            <person name="O'Malley M.A."/>
            <person name="Stajich J.E."/>
            <person name="Spatafora J.W."/>
            <person name="Visel A."/>
            <person name="Grigoriev I.V."/>
        </authorList>
    </citation>
    <scope>NUCLEOTIDE SEQUENCE [LARGE SCALE GENOMIC DNA]</scope>
    <source>
        <strain evidence="2 3">CBS 115471</strain>
    </source>
</reference>
<accession>A0A1Y2A5M9</accession>
<keyword evidence="3" id="KW-1185">Reference proteome</keyword>
<evidence type="ECO:0000313" key="3">
    <source>
        <dbReference type="Proteomes" id="UP000193144"/>
    </source>
</evidence>
<name>A0A1Y2A5M9_9PLEO</name>
<dbReference type="EMBL" id="MCFA01000011">
    <property type="protein sequence ID" value="ORY17640.1"/>
    <property type="molecule type" value="Genomic_DNA"/>
</dbReference>
<sequence>MRETVRRMERIDKTQAKIRRGRKRRIMTLKGVGTVKCLRLANWSKSLVLGRRAGIRGSVRRMGMSGRKERKIRSMTSTPAPPTPTLPVKNSAPYSPPPRNSYPGSPPSQPIYSPILDPWRVLLSWRRRSMRRLQQTQKSPRPQHHIMLGLMPWVWIKRPLRHFLLGRRGSIMMLMEGLRSWWREGSRGDNCCSIAVNVWLGK</sequence>
<evidence type="ECO:0000313" key="2">
    <source>
        <dbReference type="EMBL" id="ORY17640.1"/>
    </source>
</evidence>
<evidence type="ECO:0000256" key="1">
    <source>
        <dbReference type="SAM" id="MobiDB-lite"/>
    </source>
</evidence>
<dbReference type="Proteomes" id="UP000193144">
    <property type="component" value="Unassembled WGS sequence"/>
</dbReference>
<protein>
    <submittedName>
        <fullName evidence="2">Uncharacterized protein</fullName>
    </submittedName>
</protein>
<comment type="caution">
    <text evidence="2">The sequence shown here is derived from an EMBL/GenBank/DDBJ whole genome shotgun (WGS) entry which is preliminary data.</text>
</comment>
<organism evidence="2 3">
    <name type="scientific">Clohesyomyces aquaticus</name>
    <dbReference type="NCBI Taxonomy" id="1231657"/>
    <lineage>
        <taxon>Eukaryota</taxon>
        <taxon>Fungi</taxon>
        <taxon>Dikarya</taxon>
        <taxon>Ascomycota</taxon>
        <taxon>Pezizomycotina</taxon>
        <taxon>Dothideomycetes</taxon>
        <taxon>Pleosporomycetidae</taxon>
        <taxon>Pleosporales</taxon>
        <taxon>Lindgomycetaceae</taxon>
        <taxon>Clohesyomyces</taxon>
    </lineage>
</organism>
<proteinExistence type="predicted"/>
<gene>
    <name evidence="2" type="ORF">BCR34DRAFT_555229</name>
</gene>